<dbReference type="AlphaFoldDB" id="A0AAE1MCN4"/>
<dbReference type="InterPro" id="IPR001789">
    <property type="entry name" value="Sig_transdc_resp-reg_receiver"/>
</dbReference>
<dbReference type="Gene3D" id="3.40.50.2300">
    <property type="match status" value="1"/>
</dbReference>
<evidence type="ECO:0000256" key="3">
    <source>
        <dbReference type="ARBA" id="ARBA00023015"/>
    </source>
</evidence>
<reference evidence="12" key="1">
    <citation type="submission" date="2023-10" db="EMBL/GenBank/DDBJ databases">
        <title>Chromosome-level genome of the transformable northern wattle, Acacia crassicarpa.</title>
        <authorList>
            <person name="Massaro I."/>
            <person name="Sinha N.R."/>
            <person name="Poethig S."/>
            <person name="Leichty A.R."/>
        </authorList>
    </citation>
    <scope>NUCLEOTIDE SEQUENCE</scope>
    <source>
        <strain evidence="12">Acra3RX</strain>
        <tissue evidence="12">Leaf</tissue>
    </source>
</reference>
<keyword evidence="6" id="KW-0539">Nucleus</keyword>
<dbReference type="SUPFAM" id="SSF46689">
    <property type="entry name" value="Homeodomain-like"/>
    <property type="match status" value="1"/>
</dbReference>
<organism evidence="12 13">
    <name type="scientific">Acacia crassicarpa</name>
    <name type="common">northern wattle</name>
    <dbReference type="NCBI Taxonomy" id="499986"/>
    <lineage>
        <taxon>Eukaryota</taxon>
        <taxon>Viridiplantae</taxon>
        <taxon>Streptophyta</taxon>
        <taxon>Embryophyta</taxon>
        <taxon>Tracheophyta</taxon>
        <taxon>Spermatophyta</taxon>
        <taxon>Magnoliopsida</taxon>
        <taxon>eudicotyledons</taxon>
        <taxon>Gunneridae</taxon>
        <taxon>Pentapetalae</taxon>
        <taxon>rosids</taxon>
        <taxon>fabids</taxon>
        <taxon>Fabales</taxon>
        <taxon>Fabaceae</taxon>
        <taxon>Caesalpinioideae</taxon>
        <taxon>mimosoid clade</taxon>
        <taxon>Acacieae</taxon>
        <taxon>Acacia</taxon>
    </lineage>
</organism>
<comment type="subcellular location">
    <subcellularLocation>
        <location evidence="1">Nucleus</location>
    </subcellularLocation>
</comment>
<feature type="domain" description="HTH myb-type" evidence="11">
    <location>
        <begin position="300"/>
        <end position="359"/>
    </location>
</feature>
<evidence type="ECO:0000256" key="5">
    <source>
        <dbReference type="ARBA" id="ARBA00023163"/>
    </source>
</evidence>
<evidence type="ECO:0000256" key="1">
    <source>
        <dbReference type="ARBA" id="ARBA00004123"/>
    </source>
</evidence>
<dbReference type="GO" id="GO:0003700">
    <property type="term" value="F:DNA-binding transcription factor activity"/>
    <property type="evidence" value="ECO:0007669"/>
    <property type="project" value="InterPro"/>
</dbReference>
<dbReference type="FunFam" id="1.10.10.60:FF:000007">
    <property type="entry name" value="Two-component response regulator"/>
    <property type="match status" value="1"/>
</dbReference>
<dbReference type="SMART" id="SM00448">
    <property type="entry name" value="REC"/>
    <property type="match status" value="1"/>
</dbReference>
<accession>A0AAE1MCN4</accession>
<evidence type="ECO:0000313" key="12">
    <source>
        <dbReference type="EMBL" id="KAK4260274.1"/>
    </source>
</evidence>
<dbReference type="InterPro" id="IPR009057">
    <property type="entry name" value="Homeodomain-like_sf"/>
</dbReference>
<dbReference type="InterPro" id="IPR011006">
    <property type="entry name" value="CheY-like_superfamily"/>
</dbReference>
<feature type="region of interest" description="Disordered" evidence="9">
    <location>
        <begin position="159"/>
        <end position="199"/>
    </location>
</feature>
<feature type="region of interest" description="Disordered" evidence="9">
    <location>
        <begin position="519"/>
        <end position="540"/>
    </location>
</feature>
<feature type="compositionally biased region" description="Polar residues" evidence="9">
    <location>
        <begin position="277"/>
        <end position="288"/>
    </location>
</feature>
<keyword evidence="3" id="KW-0805">Transcription regulation</keyword>
<proteinExistence type="predicted"/>
<dbReference type="CDD" id="cd17584">
    <property type="entry name" value="REC_typeB_ARR-like"/>
    <property type="match status" value="1"/>
</dbReference>
<dbReference type="EMBL" id="JAWXYG010000010">
    <property type="protein sequence ID" value="KAK4260274.1"/>
    <property type="molecule type" value="Genomic_DNA"/>
</dbReference>
<dbReference type="SUPFAM" id="SSF52172">
    <property type="entry name" value="CheY-like"/>
    <property type="match status" value="1"/>
</dbReference>
<evidence type="ECO:0000256" key="9">
    <source>
        <dbReference type="SAM" id="MobiDB-lite"/>
    </source>
</evidence>
<feature type="domain" description="Response regulatory" evidence="10">
    <location>
        <begin position="19"/>
        <end position="131"/>
    </location>
</feature>
<comment type="caution">
    <text evidence="8">Lacks conserved residue(s) required for the propagation of feature annotation.</text>
</comment>
<keyword evidence="2" id="KW-0902">Two-component regulatory system</keyword>
<evidence type="ECO:0000259" key="11">
    <source>
        <dbReference type="PROSITE" id="PS51294"/>
    </source>
</evidence>
<dbReference type="PROSITE" id="PS50110">
    <property type="entry name" value="RESPONSE_REGULATORY"/>
    <property type="match status" value="1"/>
</dbReference>
<sequence length="540" mass="60385">MVCTANDIHEWKDFPKGLRVLLLDGDSNSASELRTKLEAMDYIVSTFCDENEALSAISSKPEGFHVAIVEVSTSSLGSFKILEYAKDLPIIMASNTHCLSTMMKCVALGAVEFLRKPLSEEKLRNIWQHVVHKAFNTGTSVLPKSLEPVKESLVLQLQTDGGEHETVNLEESRFSDDDHEQSAGSDKYPAPSTPQLKHGARLMDHGDCQEQTNCSTEKESEDHNGESKFVETTFGVLNSEGTCKPVEPKKALNMEDENLANDSKSEKLVSQPVHDSVLSNTEGDTVSPNKARVHGDSRQIKTKKKVDWTPQLHKKFVKAVEQLGVDQAIPSRILELMNVEGLTRHNVASHLQKYRMHRRQILPKEDRRWVQRPVMSFPPYYSNGTPSPAPVYPIWGQSGNQPAGMHAWGLPGYPLWHRTENWHWKPYHWIHAESWACPVLPASQSPCNSYSQNIRGWHNANSVNYSASKLQNSCEYHPAEDVVDKAVKEAISKPGLPMPLGLKPPSIDCVLSELSRQGFSTIPPCSRHAKPEPKLDSEPQ</sequence>
<evidence type="ECO:0000256" key="8">
    <source>
        <dbReference type="PROSITE-ProRule" id="PRU00169"/>
    </source>
</evidence>
<dbReference type="InterPro" id="IPR001005">
    <property type="entry name" value="SANT/Myb"/>
</dbReference>
<feature type="compositionally biased region" description="Basic and acidic residues" evidence="9">
    <location>
        <begin position="529"/>
        <end position="540"/>
    </location>
</feature>
<evidence type="ECO:0000313" key="13">
    <source>
        <dbReference type="Proteomes" id="UP001293593"/>
    </source>
</evidence>
<dbReference type="GO" id="GO:0045893">
    <property type="term" value="P:positive regulation of DNA-templated transcription"/>
    <property type="evidence" value="ECO:0007669"/>
    <property type="project" value="InterPro"/>
</dbReference>
<protein>
    <recommendedName>
        <fullName evidence="14">Two-component response regulator-like APRR2</fullName>
    </recommendedName>
</protein>
<comment type="caution">
    <text evidence="12">The sequence shown here is derived from an EMBL/GenBank/DDBJ whole genome shotgun (WGS) entry which is preliminary data.</text>
</comment>
<dbReference type="GO" id="GO:0000160">
    <property type="term" value="P:phosphorelay signal transduction system"/>
    <property type="evidence" value="ECO:0007669"/>
    <property type="project" value="UniProtKB-KW"/>
</dbReference>
<evidence type="ECO:0000256" key="7">
    <source>
        <dbReference type="ARBA" id="ARBA00061767"/>
    </source>
</evidence>
<feature type="compositionally biased region" description="Basic and acidic residues" evidence="9">
    <location>
        <begin position="216"/>
        <end position="226"/>
    </location>
</feature>
<dbReference type="Pfam" id="PF00249">
    <property type="entry name" value="Myb_DNA-binding"/>
    <property type="match status" value="1"/>
</dbReference>
<comment type="subunit">
    <text evidence="7">Binds the target DNA as a monomer.</text>
</comment>
<dbReference type="PROSITE" id="PS51294">
    <property type="entry name" value="HTH_MYB"/>
    <property type="match status" value="1"/>
</dbReference>
<evidence type="ECO:0000256" key="6">
    <source>
        <dbReference type="ARBA" id="ARBA00023242"/>
    </source>
</evidence>
<dbReference type="InterPro" id="IPR017930">
    <property type="entry name" value="Myb_dom"/>
</dbReference>
<evidence type="ECO:0000256" key="2">
    <source>
        <dbReference type="ARBA" id="ARBA00023012"/>
    </source>
</evidence>
<dbReference type="NCBIfam" id="TIGR01557">
    <property type="entry name" value="myb_SHAQKYF"/>
    <property type="match status" value="1"/>
</dbReference>
<dbReference type="InterPro" id="IPR006447">
    <property type="entry name" value="Myb_dom_plants"/>
</dbReference>
<dbReference type="GO" id="GO:0005634">
    <property type="term" value="C:nucleus"/>
    <property type="evidence" value="ECO:0007669"/>
    <property type="project" value="UniProtKB-SubCell"/>
</dbReference>
<name>A0AAE1MCN4_9FABA</name>
<keyword evidence="4" id="KW-0238">DNA-binding</keyword>
<evidence type="ECO:0000259" key="10">
    <source>
        <dbReference type="PROSITE" id="PS50110"/>
    </source>
</evidence>
<evidence type="ECO:0000256" key="4">
    <source>
        <dbReference type="ARBA" id="ARBA00023125"/>
    </source>
</evidence>
<dbReference type="GO" id="GO:0000976">
    <property type="term" value="F:transcription cis-regulatory region binding"/>
    <property type="evidence" value="ECO:0007669"/>
    <property type="project" value="TreeGrafter"/>
</dbReference>
<dbReference type="Proteomes" id="UP001293593">
    <property type="component" value="Unassembled WGS sequence"/>
</dbReference>
<dbReference type="InterPro" id="IPR044825">
    <property type="entry name" value="GLK1/2-like"/>
</dbReference>
<keyword evidence="13" id="KW-1185">Reference proteome</keyword>
<gene>
    <name evidence="12" type="ORF">QN277_003414</name>
</gene>
<feature type="region of interest" description="Disordered" evidence="9">
    <location>
        <begin position="260"/>
        <end position="298"/>
    </location>
</feature>
<dbReference type="Gene3D" id="1.10.10.60">
    <property type="entry name" value="Homeodomain-like"/>
    <property type="match status" value="1"/>
</dbReference>
<feature type="compositionally biased region" description="Basic and acidic residues" evidence="9">
    <location>
        <begin position="161"/>
        <end position="176"/>
    </location>
</feature>
<dbReference type="PANTHER" id="PTHR31312:SF4">
    <property type="entry name" value="TWO-COMPONENT RESPONSE REGULATOR-LIKE APRR2"/>
    <property type="match status" value="1"/>
</dbReference>
<dbReference type="PANTHER" id="PTHR31312">
    <property type="entry name" value="TRANSCRIPTION ACTIVATOR GLK1"/>
    <property type="match status" value="1"/>
</dbReference>
<evidence type="ECO:0008006" key="14">
    <source>
        <dbReference type="Google" id="ProtNLM"/>
    </source>
</evidence>
<dbReference type="FunFam" id="3.40.50.2300:FF:000206">
    <property type="entry name" value="Two-component response regulator-like APRR2"/>
    <property type="match status" value="1"/>
</dbReference>
<keyword evidence="5" id="KW-0804">Transcription</keyword>
<feature type="region of interest" description="Disordered" evidence="9">
    <location>
        <begin position="207"/>
        <end position="226"/>
    </location>
</feature>